<reference evidence="5 7" key="1">
    <citation type="submission" date="2018-06" db="EMBL/GenBank/DDBJ databases">
        <title>Complete Genome Sequence of the Microcystin-Degrading Bacterium Sphingosinicella microcystinivorans Strain B-9.</title>
        <authorList>
            <person name="Jin H."/>
            <person name="Nishizawa T."/>
            <person name="Guo Y."/>
            <person name="Nishizawa A."/>
            <person name="Park H."/>
            <person name="Kato H."/>
            <person name="Tsuji K."/>
            <person name="Harada K."/>
        </authorList>
    </citation>
    <scope>NUCLEOTIDE SEQUENCE [LARGE SCALE GENOMIC DNA]</scope>
    <source>
        <strain evidence="5 7">B9</strain>
    </source>
</reference>
<evidence type="ECO:0000256" key="2">
    <source>
        <dbReference type="PIRSR" id="PIRSR016521-1"/>
    </source>
</evidence>
<dbReference type="Gene3D" id="3.40.50.1820">
    <property type="entry name" value="alpha/beta hydrolase"/>
    <property type="match status" value="1"/>
</dbReference>
<evidence type="ECO:0000313" key="7">
    <source>
        <dbReference type="Proteomes" id="UP000275727"/>
    </source>
</evidence>
<name>A0AAD1D7W7_SPHMI</name>
<evidence type="ECO:0000259" key="4">
    <source>
        <dbReference type="Pfam" id="PF08840"/>
    </source>
</evidence>
<feature type="active site" description="Charge relay system" evidence="2">
    <location>
        <position position="353"/>
    </location>
</feature>
<evidence type="ECO:0000313" key="6">
    <source>
        <dbReference type="EMBL" id="RKS86591.1"/>
    </source>
</evidence>
<keyword evidence="8" id="KW-1185">Reference proteome</keyword>
<feature type="domain" description="BAAT/Acyl-CoA thioester hydrolase C-terminal" evidence="4">
    <location>
        <begin position="212"/>
        <end position="436"/>
    </location>
</feature>
<evidence type="ECO:0000256" key="1">
    <source>
        <dbReference type="ARBA" id="ARBA00006538"/>
    </source>
</evidence>
<dbReference type="InterPro" id="IPR014940">
    <property type="entry name" value="BAAT_C"/>
</dbReference>
<dbReference type="SUPFAM" id="SSF53474">
    <property type="entry name" value="alpha/beta-Hydrolases"/>
    <property type="match status" value="1"/>
</dbReference>
<dbReference type="Proteomes" id="UP000275727">
    <property type="component" value="Chromosome"/>
</dbReference>
<dbReference type="InterPro" id="IPR042490">
    <property type="entry name" value="Thio_Ohase/BAAT_N"/>
</dbReference>
<dbReference type="GO" id="GO:0047617">
    <property type="term" value="F:fatty acyl-CoA hydrolase activity"/>
    <property type="evidence" value="ECO:0007669"/>
    <property type="project" value="TreeGrafter"/>
</dbReference>
<dbReference type="GO" id="GO:0006637">
    <property type="term" value="P:acyl-CoA metabolic process"/>
    <property type="evidence" value="ECO:0007669"/>
    <property type="project" value="InterPro"/>
</dbReference>
<feature type="domain" description="Acyl-CoA thioester hydrolase/bile acid-CoA amino acid N-acetyltransferase" evidence="3">
    <location>
        <begin position="17"/>
        <end position="101"/>
    </location>
</feature>
<protein>
    <submittedName>
        <fullName evidence="5 6">Acyl-CoA thioester hydrolase</fullName>
    </submittedName>
</protein>
<accession>A0AAD1D7W7</accession>
<proteinExistence type="inferred from homology"/>
<feature type="active site" description="Charge relay system" evidence="2">
    <location>
        <position position="388"/>
    </location>
</feature>
<gene>
    <name evidence="6" type="ORF">DFR51_3305</name>
    <name evidence="5" type="ORF">SmB9_29580</name>
</gene>
<dbReference type="InterPro" id="IPR006862">
    <property type="entry name" value="Thio_Ohase/aa_AcTrfase"/>
</dbReference>
<dbReference type="KEGG" id="smic:SmB9_29580"/>
<dbReference type="AlphaFoldDB" id="A0AAD1D7W7"/>
<dbReference type="InterPro" id="IPR029058">
    <property type="entry name" value="AB_hydrolase_fold"/>
</dbReference>
<dbReference type="Gene3D" id="2.60.40.2240">
    <property type="entry name" value="Acyl-CoA thioester hydrolase/BAAT N-terminal domain"/>
    <property type="match status" value="1"/>
</dbReference>
<evidence type="ECO:0000313" key="5">
    <source>
        <dbReference type="EMBL" id="BBE35300.1"/>
    </source>
</evidence>
<dbReference type="Pfam" id="PF04775">
    <property type="entry name" value="Bile_Hydr_Trans"/>
    <property type="match status" value="1"/>
</dbReference>
<evidence type="ECO:0000259" key="3">
    <source>
        <dbReference type="Pfam" id="PF04775"/>
    </source>
</evidence>
<keyword evidence="5" id="KW-0378">Hydrolase</keyword>
<dbReference type="Proteomes" id="UP000276029">
    <property type="component" value="Unassembled WGS sequence"/>
</dbReference>
<comment type="similarity">
    <text evidence="1">Belongs to the C/M/P thioester hydrolase family.</text>
</comment>
<dbReference type="InterPro" id="IPR016662">
    <property type="entry name" value="Acyl-CoA_thioEstase_long-chain"/>
</dbReference>
<dbReference type="PIRSF" id="PIRSF016521">
    <property type="entry name" value="Acyl-CoA_hydro"/>
    <property type="match status" value="1"/>
</dbReference>
<reference evidence="6 8" key="2">
    <citation type="submission" date="2018-10" db="EMBL/GenBank/DDBJ databases">
        <title>Genomic Encyclopedia of Type Strains, Phase IV (KMG-IV): sequencing the most valuable type-strain genomes for metagenomic binning, comparative biology and taxonomic classification.</title>
        <authorList>
            <person name="Goeker M."/>
        </authorList>
    </citation>
    <scope>NUCLEOTIDE SEQUENCE [LARGE SCALE GENOMIC DNA]</scope>
    <source>
        <strain evidence="6 8">DSM 19791</strain>
    </source>
</reference>
<dbReference type="EMBL" id="AP018711">
    <property type="protein sequence ID" value="BBE35300.1"/>
    <property type="molecule type" value="Genomic_DNA"/>
</dbReference>
<sequence length="442" mass="47325">MAITLSVTPDEAPFTTEISVVVAGLEPGQLVTLASSLSDMAGVTWGADGEFAADENGVVDVRTAASRSGSFTGVDARGLFWSMRPQGGDLATFQINATDRPHKSGQPFEDPLGSRVIEIAAQLDGKRIAASTVRLVKLAAGIETFEVRDGNLRGLAFRHSDRSKKRGAIMSLTGSGGGIEMNYAPLLASLGYDVFSLAYFAYEDLPPAIVNIPLEYFQDGFAWMRTNFGCDTIAIQGASRGGELSTLLAATFPDDVKGAIPIVPMYATSPGWNPAEGVDGPSWTLGGKEIAYPPSMPSPSTEEMMEIGNREPEGFAMTPWYRSLMEQPEALAHCAIPIENAGGPLLMVSGVEDAMWPSAWGGDIIMDRLRAKGFKHPHRHLALRETGHLTPLPNQITTFDRTLVHSLVAIRLACGGNAQGSARNGQLFWDALVAHYRAVFGQ</sequence>
<dbReference type="EMBL" id="RBWX01000010">
    <property type="protein sequence ID" value="RKS86591.1"/>
    <property type="molecule type" value="Genomic_DNA"/>
</dbReference>
<dbReference type="Pfam" id="PF08840">
    <property type="entry name" value="BAAT_C"/>
    <property type="match status" value="1"/>
</dbReference>
<dbReference type="PANTHER" id="PTHR10824">
    <property type="entry name" value="ACYL-COENZYME A THIOESTERASE-RELATED"/>
    <property type="match status" value="1"/>
</dbReference>
<dbReference type="RefSeq" id="WP_121053126.1">
    <property type="nucleotide sequence ID" value="NZ_AP018711.1"/>
</dbReference>
<organism evidence="5 7">
    <name type="scientific">Sphingosinicella microcystinivorans</name>
    <dbReference type="NCBI Taxonomy" id="335406"/>
    <lineage>
        <taxon>Bacteria</taxon>
        <taxon>Pseudomonadati</taxon>
        <taxon>Pseudomonadota</taxon>
        <taxon>Alphaproteobacteria</taxon>
        <taxon>Sphingomonadales</taxon>
        <taxon>Sphingosinicellaceae</taxon>
        <taxon>Sphingosinicella</taxon>
    </lineage>
</organism>
<dbReference type="GO" id="GO:0006631">
    <property type="term" value="P:fatty acid metabolic process"/>
    <property type="evidence" value="ECO:0007669"/>
    <property type="project" value="TreeGrafter"/>
</dbReference>
<dbReference type="PANTHER" id="PTHR10824:SF4">
    <property type="entry name" value="ACYL-COENZYME A THIOESTERASE 1-LIKE"/>
    <property type="match status" value="1"/>
</dbReference>
<feature type="active site" description="Charge relay system" evidence="2">
    <location>
        <position position="239"/>
    </location>
</feature>
<evidence type="ECO:0000313" key="8">
    <source>
        <dbReference type="Proteomes" id="UP000276029"/>
    </source>
</evidence>